<dbReference type="InterPro" id="IPR001610">
    <property type="entry name" value="PAC"/>
</dbReference>
<reference evidence="3 4" key="1">
    <citation type="submission" date="2014-12" db="EMBL/GenBank/DDBJ databases">
        <title>Draft genome sequences of 29 type strains of Enterococci.</title>
        <authorList>
            <person name="Zhong Z."/>
            <person name="Sun Z."/>
            <person name="Liu W."/>
            <person name="Zhang W."/>
            <person name="Zhang H."/>
        </authorList>
    </citation>
    <scope>NUCLEOTIDE SEQUENCE [LARGE SCALE GENOMIC DNA]</scope>
    <source>
        <strain evidence="3 4">DSM 17690</strain>
    </source>
</reference>
<gene>
    <name evidence="3" type="ORF">RU93_GL000709</name>
</gene>
<dbReference type="InterPro" id="IPR029787">
    <property type="entry name" value="Nucleotide_cyclase"/>
</dbReference>
<dbReference type="NCBIfam" id="TIGR00229">
    <property type="entry name" value="sensory_box"/>
    <property type="match status" value="1"/>
</dbReference>
<evidence type="ECO:0000313" key="4">
    <source>
        <dbReference type="Proteomes" id="UP000182149"/>
    </source>
</evidence>
<dbReference type="InterPro" id="IPR050469">
    <property type="entry name" value="Diguanylate_Cyclase"/>
</dbReference>
<evidence type="ECO:0000259" key="2">
    <source>
        <dbReference type="PROSITE" id="PS50887"/>
    </source>
</evidence>
<evidence type="ECO:0000313" key="3">
    <source>
        <dbReference type="EMBL" id="OJG09549.1"/>
    </source>
</evidence>
<dbReference type="Gene3D" id="3.30.70.270">
    <property type="match status" value="1"/>
</dbReference>
<evidence type="ECO:0000259" key="1">
    <source>
        <dbReference type="PROSITE" id="PS50112"/>
    </source>
</evidence>
<dbReference type="InterPro" id="IPR000014">
    <property type="entry name" value="PAS"/>
</dbReference>
<dbReference type="CDD" id="cd00130">
    <property type="entry name" value="PAS"/>
    <property type="match status" value="1"/>
</dbReference>
<dbReference type="SMART" id="SM00267">
    <property type="entry name" value="GGDEF"/>
    <property type="match status" value="1"/>
</dbReference>
<keyword evidence="4" id="KW-1185">Reference proteome</keyword>
<dbReference type="InterPro" id="IPR013655">
    <property type="entry name" value="PAS_fold_3"/>
</dbReference>
<dbReference type="SMART" id="SM00086">
    <property type="entry name" value="PAC"/>
    <property type="match status" value="1"/>
</dbReference>
<dbReference type="STRING" id="328396.RU93_GL000709"/>
<comment type="caution">
    <text evidence="3">The sequence shown here is derived from an EMBL/GenBank/DDBJ whole genome shotgun (WGS) entry which is preliminary data.</text>
</comment>
<feature type="domain" description="PAS" evidence="1">
    <location>
        <begin position="52"/>
        <end position="101"/>
    </location>
</feature>
<dbReference type="GO" id="GO:0052621">
    <property type="term" value="F:diguanylate cyclase activity"/>
    <property type="evidence" value="ECO:0007669"/>
    <property type="project" value="TreeGrafter"/>
</dbReference>
<dbReference type="PROSITE" id="PS50112">
    <property type="entry name" value="PAS"/>
    <property type="match status" value="1"/>
</dbReference>
<dbReference type="CDD" id="cd01949">
    <property type="entry name" value="GGDEF"/>
    <property type="match status" value="1"/>
</dbReference>
<dbReference type="FunFam" id="3.30.70.270:FF:000001">
    <property type="entry name" value="Diguanylate cyclase domain protein"/>
    <property type="match status" value="1"/>
</dbReference>
<dbReference type="PANTHER" id="PTHR45138">
    <property type="entry name" value="REGULATORY COMPONENTS OF SENSORY TRANSDUCTION SYSTEM"/>
    <property type="match status" value="1"/>
</dbReference>
<dbReference type="InterPro" id="IPR043128">
    <property type="entry name" value="Rev_trsase/Diguanyl_cyclase"/>
</dbReference>
<protein>
    <submittedName>
        <fullName evidence="3">Diguanylate cyclase</fullName>
    </submittedName>
</protein>
<dbReference type="Gene3D" id="3.30.450.20">
    <property type="entry name" value="PAS domain"/>
    <property type="match status" value="1"/>
</dbReference>
<name>A0A1L8QPY3_9ENTE</name>
<dbReference type="NCBIfam" id="TIGR00254">
    <property type="entry name" value="GGDEF"/>
    <property type="match status" value="1"/>
</dbReference>
<dbReference type="InterPro" id="IPR035965">
    <property type="entry name" value="PAS-like_dom_sf"/>
</dbReference>
<dbReference type="OrthoDB" id="9759607at2"/>
<dbReference type="AlphaFoldDB" id="A0A1L8QPY3"/>
<dbReference type="SUPFAM" id="SSF55073">
    <property type="entry name" value="Nucleotide cyclase"/>
    <property type="match status" value="1"/>
</dbReference>
<dbReference type="InterPro" id="IPR000160">
    <property type="entry name" value="GGDEF_dom"/>
</dbReference>
<dbReference type="Proteomes" id="UP000182149">
    <property type="component" value="Unassembled WGS sequence"/>
</dbReference>
<dbReference type="Pfam" id="PF00990">
    <property type="entry name" value="GGDEF"/>
    <property type="match status" value="1"/>
</dbReference>
<dbReference type="PANTHER" id="PTHR45138:SF9">
    <property type="entry name" value="DIGUANYLATE CYCLASE DGCM-RELATED"/>
    <property type="match status" value="1"/>
</dbReference>
<dbReference type="Pfam" id="PF08447">
    <property type="entry name" value="PAS_3"/>
    <property type="match status" value="1"/>
</dbReference>
<dbReference type="EMBL" id="JXKD01000015">
    <property type="protein sequence ID" value="OJG09549.1"/>
    <property type="molecule type" value="Genomic_DNA"/>
</dbReference>
<proteinExistence type="predicted"/>
<organism evidence="3 4">
    <name type="scientific">Enterococcus aquimarinus</name>
    <dbReference type="NCBI Taxonomy" id="328396"/>
    <lineage>
        <taxon>Bacteria</taxon>
        <taxon>Bacillati</taxon>
        <taxon>Bacillota</taxon>
        <taxon>Bacilli</taxon>
        <taxon>Lactobacillales</taxon>
        <taxon>Enterococcaceae</taxon>
        <taxon>Enterococcus</taxon>
    </lineage>
</organism>
<sequence>MEELYKTLLKENAALKRLNKELSEQLFKEDFTHYPWMGNLGHWYWDYPENQVTFNPLKAEAIGYKNEDLPEDVGFEFFTQKIHPEDYEHVMEQMRAHLQGETPVWEVKYRILAKDGSWKVFYDRGKITQRDANQKPLFLSGIVFDVTESECSLQEEIQKARYWQNQAQYDHLTQLYSRYELERQLNLLDQKTRQTKGSYTLIIIDIDCFKNINDTHGHLMGDYAISQMGAAIANACRYSDITGRYGGDEFLIALPDTSKEQALNIASRIQSEFVNKPFLSGLNPSISGGVATSSEATDIRKMIALADERLYLAKKNGRSQIVIAS</sequence>
<feature type="domain" description="GGDEF" evidence="2">
    <location>
        <begin position="197"/>
        <end position="325"/>
    </location>
</feature>
<dbReference type="SUPFAM" id="SSF55785">
    <property type="entry name" value="PYP-like sensor domain (PAS domain)"/>
    <property type="match status" value="1"/>
</dbReference>
<dbReference type="RefSeq" id="WP_071875408.1">
    <property type="nucleotide sequence ID" value="NZ_JBHSHF010000005.1"/>
</dbReference>
<dbReference type="PROSITE" id="PS50887">
    <property type="entry name" value="GGDEF"/>
    <property type="match status" value="1"/>
</dbReference>
<accession>A0A1L8QPY3</accession>